<dbReference type="EMBL" id="CP002209">
    <property type="protein sequence ID" value="ADN74907.1"/>
    <property type="molecule type" value="Genomic_DNA"/>
</dbReference>
<dbReference type="AlphaFoldDB" id="E1SRT8"/>
<keyword evidence="1" id="KW-0808">Transferase</keyword>
<dbReference type="GeneID" id="67180936"/>
<organism evidence="1 2">
    <name type="scientific">Ferrimonas balearica (strain DSM 9799 / CCM 4581 / KCTC 23876 / PAT)</name>
    <dbReference type="NCBI Taxonomy" id="550540"/>
    <lineage>
        <taxon>Bacteria</taxon>
        <taxon>Pseudomonadati</taxon>
        <taxon>Pseudomonadota</taxon>
        <taxon>Gammaproteobacteria</taxon>
        <taxon>Alteromonadales</taxon>
        <taxon>Ferrimonadaceae</taxon>
        <taxon>Ferrimonas</taxon>
    </lineage>
</organism>
<dbReference type="KEGG" id="fbl:Fbal_0696"/>
<reference evidence="1 2" key="1">
    <citation type="journal article" date="2010" name="Stand. Genomic Sci.">
        <title>Complete genome sequence of Ferrimonas balearica type strain (PAT).</title>
        <authorList>
            <person name="Nolan M."/>
            <person name="Sikorski J."/>
            <person name="Davenport K."/>
            <person name="Lucas S."/>
            <person name="Glavina Del Rio T."/>
            <person name="Tice H."/>
            <person name="Cheng J."/>
            <person name="Goodwin L."/>
            <person name="Pitluck S."/>
            <person name="Liolios K."/>
            <person name="Ivanova N."/>
            <person name="Mavromatis K."/>
            <person name="Ovchinnikova G."/>
            <person name="Pati A."/>
            <person name="Chen A."/>
            <person name="Palaniappan K."/>
            <person name="Land M."/>
            <person name="Hauser L."/>
            <person name="Chang Y."/>
            <person name="Jeffries C."/>
            <person name="Tapia R."/>
            <person name="Brettin T."/>
            <person name="Detter J."/>
            <person name="Han C."/>
            <person name="Yasawong M."/>
            <person name="Rohde M."/>
            <person name="Tindall B."/>
            <person name="Goker M."/>
            <person name="Woyke T."/>
            <person name="Bristow J."/>
            <person name="Eisen J."/>
            <person name="Markowitz V."/>
            <person name="Hugenholtz P."/>
            <person name="Kyrpides N."/>
            <person name="Klenk H."/>
            <person name="Lapidus A."/>
        </authorList>
    </citation>
    <scope>NUCLEOTIDE SEQUENCE [LARGE SCALE GENOMIC DNA]</scope>
    <source>
        <strain evidence="2">DSM 9799 / CCM 4581 / KCTC 23876 / PAT</strain>
    </source>
</reference>
<dbReference type="SUPFAM" id="SSF53474">
    <property type="entry name" value="alpha/beta-Hydrolases"/>
    <property type="match status" value="1"/>
</dbReference>
<dbReference type="Gene3D" id="3.40.50.1820">
    <property type="entry name" value="alpha/beta hydrolase"/>
    <property type="match status" value="1"/>
</dbReference>
<accession>E1SRT8</accession>
<dbReference type="HOGENOM" id="CLU_075528_2_0_6"/>
<name>E1SRT8_FERBD</name>
<dbReference type="GO" id="GO:0016740">
    <property type="term" value="F:transferase activity"/>
    <property type="evidence" value="ECO:0007669"/>
    <property type="project" value="UniProtKB-KW"/>
</dbReference>
<evidence type="ECO:0000313" key="1">
    <source>
        <dbReference type="EMBL" id="ADN74907.1"/>
    </source>
</evidence>
<dbReference type="STRING" id="550540.Fbal_0696"/>
<evidence type="ECO:0000313" key="2">
    <source>
        <dbReference type="Proteomes" id="UP000006683"/>
    </source>
</evidence>
<sequence>MADKVILLHGLYMHELVMWPLARRLNRLGWQTECLSYNSVSIDTEALFHRLDQARPEGPAYLVGHSLGGVLLHRYAQSRALPQGSRVVTLGSPLQGALLADRLARWHIAGVIGNAGHNGLFSDGPRRWENPARLGSLAGNAGFGFGQLLGGMPPDTEHDGTVLLPETRIEGMSDHVVLPVTHTSMLLSEPVARQTNHFLRHGAFVHDA</sequence>
<dbReference type="PANTHER" id="PTHR37946">
    <property type="entry name" value="SLL1969 PROTEIN"/>
    <property type="match status" value="1"/>
</dbReference>
<dbReference type="Proteomes" id="UP000006683">
    <property type="component" value="Chromosome"/>
</dbReference>
<dbReference type="RefSeq" id="WP_013344213.1">
    <property type="nucleotide sequence ID" value="NC_014541.1"/>
</dbReference>
<dbReference type="PANTHER" id="PTHR37946:SF1">
    <property type="entry name" value="SLL1969 PROTEIN"/>
    <property type="match status" value="1"/>
</dbReference>
<proteinExistence type="predicted"/>
<dbReference type="OrthoDB" id="556502at2"/>
<protein>
    <submittedName>
        <fullName evidence="1">Cob(I)alamin adenosyltransferase</fullName>
    </submittedName>
</protein>
<gene>
    <name evidence="1" type="ordered locus">Fbal_0696</name>
</gene>
<dbReference type="InterPro" id="IPR029058">
    <property type="entry name" value="AB_hydrolase_fold"/>
</dbReference>
<dbReference type="eggNOG" id="COG1075">
    <property type="taxonomic scope" value="Bacteria"/>
</dbReference>
<keyword evidence="2" id="KW-1185">Reference proteome</keyword>